<dbReference type="PROSITE" id="PS51782">
    <property type="entry name" value="LYSM"/>
    <property type="match status" value="2"/>
</dbReference>
<dbReference type="SMART" id="SM00636">
    <property type="entry name" value="Glyco_18"/>
    <property type="match status" value="1"/>
</dbReference>
<dbReference type="RefSeq" id="WP_011064426.1">
    <property type="nucleotide sequence ID" value="NC_004193.1"/>
</dbReference>
<evidence type="ECO:0000313" key="6">
    <source>
        <dbReference type="Proteomes" id="UP000000822"/>
    </source>
</evidence>
<dbReference type="GO" id="GO:0070492">
    <property type="term" value="F:oligosaccharide binding"/>
    <property type="evidence" value="ECO:0007669"/>
    <property type="project" value="TreeGrafter"/>
</dbReference>
<feature type="domain" description="LysM" evidence="3">
    <location>
        <begin position="2"/>
        <end position="46"/>
    </location>
</feature>
<organism evidence="5 6">
    <name type="scientific">Oceanobacillus iheyensis (strain DSM 14371 / CIP 107618 / JCM 11309 / KCTC 3954 / HTE831)</name>
    <dbReference type="NCBI Taxonomy" id="221109"/>
    <lineage>
        <taxon>Bacteria</taxon>
        <taxon>Bacillati</taxon>
        <taxon>Bacillota</taxon>
        <taxon>Bacilli</taxon>
        <taxon>Bacillales</taxon>
        <taxon>Bacillaceae</taxon>
        <taxon>Oceanobacillus</taxon>
    </lineage>
</organism>
<dbReference type="GO" id="GO:0008061">
    <property type="term" value="F:chitin binding"/>
    <property type="evidence" value="ECO:0007669"/>
    <property type="project" value="InterPro"/>
</dbReference>
<dbReference type="KEGG" id="oih:OB0024"/>
<proteinExistence type="predicted"/>
<reference evidence="5 6" key="2">
    <citation type="journal article" date="2002" name="Nucleic Acids Res.">
        <title>Genome sequence of Oceanobacillus iheyensis isolated from the Iheya Ridge and its unexpected adaptive capabilities to extreme environments.</title>
        <authorList>
            <person name="Takami H."/>
            <person name="Takaki Y."/>
            <person name="Uchiyama I."/>
        </authorList>
    </citation>
    <scope>NUCLEOTIDE SEQUENCE [LARGE SCALE GENOMIC DNA]</scope>
    <source>
        <strain evidence="6">DSM 14371 / CIP 107618 / JCM 11309 / KCTC 3954 / HTE831</strain>
    </source>
</reference>
<dbReference type="CDD" id="cd02874">
    <property type="entry name" value="GH18_CFLE_spore_hydrolase"/>
    <property type="match status" value="1"/>
</dbReference>
<dbReference type="eggNOG" id="COG3858">
    <property type="taxonomic scope" value="Bacteria"/>
</dbReference>
<dbReference type="Pfam" id="PF01476">
    <property type="entry name" value="LysM"/>
    <property type="match status" value="2"/>
</dbReference>
<keyword evidence="1" id="KW-0378">Hydrolase</keyword>
<dbReference type="OrthoDB" id="9769314at2"/>
<dbReference type="CDD" id="cd00118">
    <property type="entry name" value="LysM"/>
    <property type="match status" value="2"/>
</dbReference>
<dbReference type="Pfam" id="PF00704">
    <property type="entry name" value="Glyco_hydro_18"/>
    <property type="match status" value="1"/>
</dbReference>
<evidence type="ECO:0000259" key="4">
    <source>
        <dbReference type="PROSITE" id="PS51910"/>
    </source>
</evidence>
<evidence type="ECO:0000256" key="1">
    <source>
        <dbReference type="ARBA" id="ARBA00022801"/>
    </source>
</evidence>
<dbReference type="InterPro" id="IPR041704">
    <property type="entry name" value="CFLE_GH18"/>
</dbReference>
<keyword evidence="6" id="KW-1185">Reference proteome</keyword>
<evidence type="ECO:0000259" key="3">
    <source>
        <dbReference type="PROSITE" id="PS51782"/>
    </source>
</evidence>
<accession>Q8EU65</accession>
<evidence type="ECO:0000313" key="5">
    <source>
        <dbReference type="EMBL" id="BAC11980.1"/>
    </source>
</evidence>
<dbReference type="Gene3D" id="3.20.20.80">
    <property type="entry name" value="Glycosidases"/>
    <property type="match status" value="1"/>
</dbReference>
<dbReference type="InterPro" id="IPR017853">
    <property type="entry name" value="GH"/>
</dbReference>
<dbReference type="GO" id="GO:0012505">
    <property type="term" value="C:endomembrane system"/>
    <property type="evidence" value="ECO:0007669"/>
    <property type="project" value="TreeGrafter"/>
</dbReference>
<dbReference type="Gene3D" id="3.10.350.10">
    <property type="entry name" value="LysM domain"/>
    <property type="match status" value="2"/>
</dbReference>
<feature type="domain" description="GH18" evidence="4">
    <location>
        <begin position="103"/>
        <end position="429"/>
    </location>
</feature>
<dbReference type="AlphaFoldDB" id="Q8EU65"/>
<feature type="domain" description="LysM" evidence="3">
    <location>
        <begin position="51"/>
        <end position="95"/>
    </location>
</feature>
<keyword evidence="2" id="KW-0326">Glycosidase</keyword>
<dbReference type="InterPro" id="IPR036779">
    <property type="entry name" value="LysM_dom_sf"/>
</dbReference>
<dbReference type="SUPFAM" id="SSF54106">
    <property type="entry name" value="LysM domain"/>
    <property type="match status" value="2"/>
</dbReference>
<reference evidence="5 6" key="1">
    <citation type="journal article" date="2001" name="FEMS Microbiol. Lett.">
        <title>Oceanobacillus iheyensis gen. nov., sp. nov., a deep-sea extremely halotolerant and alkaliphilic species isolated from a depth of 1050 m on the Iheya Ridge.</title>
        <authorList>
            <person name="Lu J."/>
            <person name="Nogi Y."/>
            <person name="Takami H."/>
        </authorList>
    </citation>
    <scope>NUCLEOTIDE SEQUENCE [LARGE SCALE GENOMIC DNA]</scope>
    <source>
        <strain evidence="6">DSM 14371 / CIP 107618 / JCM 11309 / KCTC 3954 / HTE831</strain>
    </source>
</reference>
<dbReference type="HOGENOM" id="CLU_037415_4_1_9"/>
<protein>
    <submittedName>
        <fullName evidence="5">Hypothetical conserved protein</fullName>
    </submittedName>
</protein>
<dbReference type="STRING" id="221109.gene:10732186"/>
<dbReference type="PANTHER" id="PTHR46066">
    <property type="entry name" value="CHITINASE DOMAIN-CONTAINING PROTEIN 1 FAMILY MEMBER"/>
    <property type="match status" value="1"/>
</dbReference>
<dbReference type="PANTHER" id="PTHR46066:SF2">
    <property type="entry name" value="CHITINASE DOMAIN-CONTAINING PROTEIN 1"/>
    <property type="match status" value="1"/>
</dbReference>
<dbReference type="GO" id="GO:0016798">
    <property type="term" value="F:hydrolase activity, acting on glycosyl bonds"/>
    <property type="evidence" value="ECO:0007669"/>
    <property type="project" value="UniProtKB-KW"/>
</dbReference>
<dbReference type="PhylomeDB" id="Q8EU65"/>
<dbReference type="PROSITE" id="PS51910">
    <property type="entry name" value="GH18_2"/>
    <property type="match status" value="1"/>
</dbReference>
<name>Q8EU65_OCEIH</name>
<dbReference type="SMART" id="SM00257">
    <property type="entry name" value="LysM"/>
    <property type="match status" value="2"/>
</dbReference>
<sequence>MQIHVVQQGDSVYQIANTYESSVADIIEANDLTSPNALVIGQALVIPIVGQFYFVQPGDTLTSIANQFGFTVQEIARINGISINQTLSPGMRIYIPPIEKRPITSYAYVEPFGDTVSQTLETAAENRTPYLTYLALFSYQVNRDGTLKAPPAGNLFQTANANDTAMAMVITNLEEGAFSDELGHIIVTVSAVQNTLLTEIINTALQQGFRDVHFDLEFLPGEDREAYNQFLRTAKARLSQEGLLVSTALAPKTSDTQSGQWYEAHDYAAHGEIVDFVVLMTYEWGYSYGPPMAVSPLNSVRNVIEYAVSAIPPEKILMGQNLYGYDWTLPFVEGGGPARAVSPQQAIQIAIENNAAIQFDPVAQAPFFTYTDNSGANHEVWFEDARSIQGKFDLIREFNLLGIAYWKLGLAFPQNWLLLNDQFTITKLE</sequence>
<dbReference type="CAZy" id="CBM50">
    <property type="family name" value="Carbohydrate-Binding Module Family 50"/>
</dbReference>
<dbReference type="InterPro" id="IPR029070">
    <property type="entry name" value="Chitinase_insertion_sf"/>
</dbReference>
<dbReference type="Gene3D" id="3.10.50.10">
    <property type="match status" value="1"/>
</dbReference>
<dbReference type="EMBL" id="BA000028">
    <property type="protein sequence ID" value="BAC11980.1"/>
    <property type="molecule type" value="Genomic_DNA"/>
</dbReference>
<dbReference type="CAZy" id="GH18">
    <property type="family name" value="Glycoside Hydrolase Family 18"/>
</dbReference>
<dbReference type="InterPro" id="IPR001223">
    <property type="entry name" value="Glyco_hydro18_cat"/>
</dbReference>
<dbReference type="Proteomes" id="UP000000822">
    <property type="component" value="Chromosome"/>
</dbReference>
<dbReference type="eggNOG" id="COG1388">
    <property type="taxonomic scope" value="Bacteria"/>
</dbReference>
<dbReference type="SUPFAM" id="SSF51445">
    <property type="entry name" value="(Trans)glycosidases"/>
    <property type="match status" value="1"/>
</dbReference>
<dbReference type="InterPro" id="IPR018392">
    <property type="entry name" value="LysM"/>
</dbReference>
<gene>
    <name evidence="5" type="ordered locus">OB0024</name>
</gene>
<dbReference type="InterPro" id="IPR011583">
    <property type="entry name" value="Chitinase_II/V-like_cat"/>
</dbReference>
<evidence type="ECO:0000256" key="2">
    <source>
        <dbReference type="ARBA" id="ARBA00023295"/>
    </source>
</evidence>
<dbReference type="GO" id="GO:0005975">
    <property type="term" value="P:carbohydrate metabolic process"/>
    <property type="evidence" value="ECO:0007669"/>
    <property type="project" value="InterPro"/>
</dbReference>